<reference evidence="2" key="1">
    <citation type="journal article" date="2018" name="Virology">
        <title>A giant virus infecting green algae encodes key fermentation genes.</title>
        <authorList>
            <person name="Schvarcz C.R."/>
            <person name="Steward G.F."/>
        </authorList>
    </citation>
    <scope>NUCLEOTIDE SEQUENCE [LARGE SCALE GENOMIC DNA]</scope>
</reference>
<gene>
    <name evidence="2" type="ORF">TetV_592</name>
</gene>
<keyword evidence="1" id="KW-0472">Membrane</keyword>
<feature type="transmembrane region" description="Helical" evidence="1">
    <location>
        <begin position="76"/>
        <end position="97"/>
    </location>
</feature>
<dbReference type="Proteomes" id="UP000244773">
    <property type="component" value="Segment"/>
</dbReference>
<protein>
    <submittedName>
        <fullName evidence="2">Uncharacterized protein</fullName>
    </submittedName>
</protein>
<proteinExistence type="predicted"/>
<sequence>MSKVVKQPLVASAMVVPAPPPSNTETKDEPGTVNKLVKTLKLAVRHTSLLFLIWLAVLVGKYFIEGTNPSKLLNKTNKIVAFLTIFFVVDVFIITHWPKMSQNLIQAGMYYICTILFACLKI</sequence>
<keyword evidence="1" id="KW-0812">Transmembrane</keyword>
<name>A0A2P0VP46_9VIRU</name>
<dbReference type="EMBL" id="KY322437">
    <property type="protein sequence ID" value="AUF82674.1"/>
    <property type="molecule type" value="Genomic_DNA"/>
</dbReference>
<evidence type="ECO:0000313" key="3">
    <source>
        <dbReference type="Proteomes" id="UP000244773"/>
    </source>
</evidence>
<feature type="transmembrane region" description="Helical" evidence="1">
    <location>
        <begin position="48"/>
        <end position="64"/>
    </location>
</feature>
<evidence type="ECO:0000313" key="2">
    <source>
        <dbReference type="EMBL" id="AUF82674.1"/>
    </source>
</evidence>
<accession>A0A2P0VP46</accession>
<organism evidence="2">
    <name type="scientific">Tetraselmis virus 1</name>
    <dbReference type="NCBI Taxonomy" id="2060617"/>
    <lineage>
        <taxon>Viruses</taxon>
        <taxon>Varidnaviria</taxon>
        <taxon>Bamfordvirae</taxon>
        <taxon>Nucleocytoviricota</taxon>
        <taxon>Megaviricetes</taxon>
        <taxon>Imitervirales</taxon>
        <taxon>Allomimiviridae</taxon>
        <taxon>Oceanusvirus</taxon>
        <taxon>Oceanusvirus kaneohense</taxon>
    </lineage>
</organism>
<keyword evidence="3" id="KW-1185">Reference proteome</keyword>
<evidence type="ECO:0000256" key="1">
    <source>
        <dbReference type="SAM" id="Phobius"/>
    </source>
</evidence>
<keyword evidence="1" id="KW-1133">Transmembrane helix</keyword>